<dbReference type="Proteomes" id="UP000323597">
    <property type="component" value="Chromosome D01"/>
</dbReference>
<organism evidence="1 2">
    <name type="scientific">Gossypium mustelinum</name>
    <name type="common">Cotton</name>
    <name type="synonym">Gossypium caicoense</name>
    <dbReference type="NCBI Taxonomy" id="34275"/>
    <lineage>
        <taxon>Eukaryota</taxon>
        <taxon>Viridiplantae</taxon>
        <taxon>Streptophyta</taxon>
        <taxon>Embryophyta</taxon>
        <taxon>Tracheophyta</taxon>
        <taxon>Spermatophyta</taxon>
        <taxon>Magnoliopsida</taxon>
        <taxon>eudicotyledons</taxon>
        <taxon>Gunneridae</taxon>
        <taxon>Pentapetalae</taxon>
        <taxon>rosids</taxon>
        <taxon>malvids</taxon>
        <taxon>Malvales</taxon>
        <taxon>Malvaceae</taxon>
        <taxon>Malvoideae</taxon>
        <taxon>Gossypium</taxon>
    </lineage>
</organism>
<sequence length="43" mass="4985">MGKGHKTHLPLFSKVIRSLRSKHKNINWMAVKIDLEKAYDGVH</sequence>
<dbReference type="EMBL" id="CM017649">
    <property type="protein sequence ID" value="TYI97596.1"/>
    <property type="molecule type" value="Genomic_DNA"/>
</dbReference>
<keyword evidence="2" id="KW-1185">Reference proteome</keyword>
<evidence type="ECO:0000313" key="1">
    <source>
        <dbReference type="EMBL" id="TYI97596.1"/>
    </source>
</evidence>
<dbReference type="AlphaFoldDB" id="A0A5D2W7P1"/>
<proteinExistence type="predicted"/>
<evidence type="ECO:0000313" key="2">
    <source>
        <dbReference type="Proteomes" id="UP000323597"/>
    </source>
</evidence>
<evidence type="ECO:0008006" key="3">
    <source>
        <dbReference type="Google" id="ProtNLM"/>
    </source>
</evidence>
<accession>A0A5D2W7P1</accession>
<gene>
    <name evidence="1" type="ORF">E1A91_D01G153700v1</name>
</gene>
<protein>
    <recommendedName>
        <fullName evidence="3">Reverse transcriptase domain-containing protein</fullName>
    </recommendedName>
</protein>
<reference evidence="1 2" key="1">
    <citation type="submission" date="2019-07" db="EMBL/GenBank/DDBJ databases">
        <title>WGS assembly of Gossypium mustelinum.</title>
        <authorList>
            <person name="Chen Z.J."/>
            <person name="Sreedasyam A."/>
            <person name="Ando A."/>
            <person name="Song Q."/>
            <person name="De L."/>
            <person name="Hulse-Kemp A."/>
            <person name="Ding M."/>
            <person name="Ye W."/>
            <person name="Kirkbride R."/>
            <person name="Jenkins J."/>
            <person name="Plott C."/>
            <person name="Lovell J."/>
            <person name="Lin Y.-M."/>
            <person name="Vaughn R."/>
            <person name="Liu B."/>
            <person name="Li W."/>
            <person name="Simpson S."/>
            <person name="Scheffler B."/>
            <person name="Saski C."/>
            <person name="Grover C."/>
            <person name="Hu G."/>
            <person name="Conover J."/>
            <person name="Carlson J."/>
            <person name="Shu S."/>
            <person name="Boston L."/>
            <person name="Williams M."/>
            <person name="Peterson D."/>
            <person name="Mcgee K."/>
            <person name="Jones D."/>
            <person name="Wendel J."/>
            <person name="Stelly D."/>
            <person name="Grimwood J."/>
            <person name="Schmutz J."/>
        </authorList>
    </citation>
    <scope>NUCLEOTIDE SEQUENCE [LARGE SCALE GENOMIC DNA]</scope>
    <source>
        <strain evidence="1">1408120.09</strain>
    </source>
</reference>
<name>A0A5D2W7P1_GOSMU</name>